<dbReference type="SUPFAM" id="SSF53098">
    <property type="entry name" value="Ribonuclease H-like"/>
    <property type="match status" value="1"/>
</dbReference>
<proteinExistence type="predicted"/>
<dbReference type="GO" id="GO:0004527">
    <property type="term" value="F:exonuclease activity"/>
    <property type="evidence" value="ECO:0007669"/>
    <property type="project" value="UniProtKB-KW"/>
</dbReference>
<keyword evidence="2" id="KW-0540">Nuclease</keyword>
<sequence>MDSIVVFDIETVPDTALCEALTGFKGKDVVAMRKAMEDYHLDITDGKNPFLRQPFHKVIVISLLKATLTCKNDCEFFQLRKIASGDIQCYSEKELVQFFFDHVCKSLPRLVSFNGRTFDLPVLKYRAMRYGVVARNFYHSGDKWNSYNNRYSVNWHTDLIDLLSEYGVSARVKMSEVCAALGLPGKLGIDGAQVTPMYDAGRITEIRHYCEIDVLNTYLLYLTVLRHQGTVSEESYARNLGELMSYLERNEKDNPSYVPFLRSLRASQIVRF</sequence>
<dbReference type="Gene3D" id="3.30.420.10">
    <property type="entry name" value="Ribonuclease H-like superfamily/Ribonuclease H"/>
    <property type="match status" value="1"/>
</dbReference>
<dbReference type="Proteomes" id="UP000464912">
    <property type="component" value="Chromosome"/>
</dbReference>
<organism evidence="2 3">
    <name type="scientific">Neorickettsia findlayensis</name>
    <dbReference type="NCBI Taxonomy" id="2686014"/>
    <lineage>
        <taxon>Bacteria</taxon>
        <taxon>Pseudomonadati</taxon>
        <taxon>Pseudomonadota</taxon>
        <taxon>Alphaproteobacteria</taxon>
        <taxon>Rickettsiales</taxon>
        <taxon>Anaplasmataceae</taxon>
        <taxon>Neorickettsia</taxon>
    </lineage>
</organism>
<dbReference type="KEGG" id="nef:GP480_02990"/>
<dbReference type="EMBL" id="CP047224">
    <property type="protein sequence ID" value="QHD65391.1"/>
    <property type="molecule type" value="Genomic_DNA"/>
</dbReference>
<feature type="domain" description="Predicted 3'-5' exonuclease PolB-like" evidence="1">
    <location>
        <begin position="48"/>
        <end position="261"/>
    </location>
</feature>
<dbReference type="InterPro" id="IPR019288">
    <property type="entry name" value="3'-5'_exonuclease_PolB-like"/>
</dbReference>
<keyword evidence="2" id="KW-0269">Exonuclease</keyword>
<protein>
    <submittedName>
        <fullName evidence="2">3'-5' exonuclease</fullName>
    </submittedName>
</protein>
<dbReference type="RefSeq" id="WP_160095743.1">
    <property type="nucleotide sequence ID" value="NZ_CP047224.1"/>
</dbReference>
<evidence type="ECO:0000313" key="3">
    <source>
        <dbReference type="Proteomes" id="UP000464912"/>
    </source>
</evidence>
<name>A0A6P1GC65_9RICK</name>
<gene>
    <name evidence="2" type="ORF">GP480_02990</name>
</gene>
<evidence type="ECO:0000313" key="2">
    <source>
        <dbReference type="EMBL" id="QHD65391.1"/>
    </source>
</evidence>
<dbReference type="InterPro" id="IPR012337">
    <property type="entry name" value="RNaseH-like_sf"/>
</dbReference>
<reference evidence="2 3" key="1">
    <citation type="journal article" date="2020" name="MBio">
        <title>Erratum for Teymournejad et al., 'Isolation and Molecular Analysis of a Novel Neorickettsia Species That Causes Potomac Horse Fever'.</title>
        <authorList>
            <person name="Teymournejad O."/>
            <person name="Lin M."/>
            <person name="Bekebrede H."/>
            <person name="Kamr A."/>
            <person name="Toribio R.E."/>
            <person name="Arroyo L.G."/>
            <person name="Baird J.D."/>
            <person name="Rikihisa Y."/>
        </authorList>
    </citation>
    <scope>NUCLEOTIDE SEQUENCE [LARGE SCALE GENOMIC DNA]</scope>
    <source>
        <strain evidence="2 3">Fin17</strain>
    </source>
</reference>
<dbReference type="AlphaFoldDB" id="A0A6P1GC65"/>
<dbReference type="InterPro" id="IPR036397">
    <property type="entry name" value="RNaseH_sf"/>
</dbReference>
<accession>A0A6P1GC65</accession>
<keyword evidence="3" id="KW-1185">Reference proteome</keyword>
<dbReference type="GO" id="GO:0003676">
    <property type="term" value="F:nucleic acid binding"/>
    <property type="evidence" value="ECO:0007669"/>
    <property type="project" value="InterPro"/>
</dbReference>
<dbReference type="CDD" id="cd05782">
    <property type="entry name" value="DNA_polB_like1_exo"/>
    <property type="match status" value="1"/>
</dbReference>
<reference evidence="2 3" key="2">
    <citation type="journal article" date="2020" name="MBio">
        <title>Isolation and Molecular Analysis of a Novel Neorickettsia Species That Causes Potomac Horse Fever.</title>
        <authorList>
            <person name="Teymournejad O."/>
            <person name="Lin M."/>
            <person name="Bekebrede H."/>
            <person name="Kamr A."/>
            <person name="Toribio R.E."/>
            <person name="Arroyo L.G."/>
            <person name="Baird J.D."/>
            <person name="Rikihisa Y."/>
        </authorList>
    </citation>
    <scope>NUCLEOTIDE SEQUENCE [LARGE SCALE GENOMIC DNA]</scope>
    <source>
        <strain evidence="2 3">Fin17</strain>
    </source>
</reference>
<evidence type="ECO:0000259" key="1">
    <source>
        <dbReference type="Pfam" id="PF10108"/>
    </source>
</evidence>
<dbReference type="Pfam" id="PF10108">
    <property type="entry name" value="DNA_pol_B_exo2"/>
    <property type="match status" value="1"/>
</dbReference>
<keyword evidence="2" id="KW-0378">Hydrolase</keyword>